<dbReference type="RefSeq" id="WP_349431870.1">
    <property type="nucleotide sequence ID" value="NZ_CP157743.1"/>
</dbReference>
<dbReference type="InterPro" id="IPR000160">
    <property type="entry name" value="GGDEF_dom"/>
</dbReference>
<dbReference type="InterPro" id="IPR048516">
    <property type="entry name" value="DGCcoil"/>
</dbReference>
<dbReference type="InterPro" id="IPR043128">
    <property type="entry name" value="Rev_trsase/Diguanyl_cyclase"/>
</dbReference>
<dbReference type="EC" id="2.7.7.65" evidence="1"/>
<evidence type="ECO:0000256" key="3">
    <source>
        <dbReference type="SAM" id="MobiDB-lite"/>
    </source>
</evidence>
<protein>
    <recommendedName>
        <fullName evidence="1">diguanylate cyclase</fullName>
        <ecNumber evidence="1">2.7.7.65</ecNumber>
    </recommendedName>
</protein>
<name>A0AAU7NVY6_9GAMM</name>
<dbReference type="Proteomes" id="UP001225378">
    <property type="component" value="Chromosome"/>
</dbReference>
<keyword evidence="5" id="KW-0548">Nucleotidyltransferase</keyword>
<proteinExistence type="predicted"/>
<dbReference type="GO" id="GO:0005886">
    <property type="term" value="C:plasma membrane"/>
    <property type="evidence" value="ECO:0007669"/>
    <property type="project" value="TreeGrafter"/>
</dbReference>
<dbReference type="SMART" id="SM00267">
    <property type="entry name" value="GGDEF"/>
    <property type="match status" value="1"/>
</dbReference>
<dbReference type="PANTHER" id="PTHR45138">
    <property type="entry name" value="REGULATORY COMPONENTS OF SENSORY TRANSDUCTION SYSTEM"/>
    <property type="match status" value="1"/>
</dbReference>
<reference evidence="5 6" key="1">
    <citation type="journal article" date="2024" name="Microbiology">
        <title>Methylomarinum rosea sp. nov., a novel halophilic methanotrophic bacterium from the hypersaline Lake Elton.</title>
        <authorList>
            <person name="Suleimanov R.Z."/>
            <person name="Oshkin I.Y."/>
            <person name="Danilova O.V."/>
            <person name="Suzina N.E."/>
            <person name="Dedysh S.N."/>
        </authorList>
    </citation>
    <scope>NUCLEOTIDE SEQUENCE [LARGE SCALE GENOMIC DNA]</scope>
    <source>
        <strain evidence="5 6">Ch1-1</strain>
    </source>
</reference>
<dbReference type="PANTHER" id="PTHR45138:SF9">
    <property type="entry name" value="DIGUANYLATE CYCLASE DGCM-RELATED"/>
    <property type="match status" value="1"/>
</dbReference>
<dbReference type="Pfam" id="PF00990">
    <property type="entry name" value="GGDEF"/>
    <property type="match status" value="1"/>
</dbReference>
<accession>A0AAU7NVY6</accession>
<dbReference type="Gene3D" id="3.30.70.270">
    <property type="match status" value="1"/>
</dbReference>
<comment type="catalytic activity">
    <reaction evidence="2">
        <text>2 GTP = 3',3'-c-di-GMP + 2 diphosphate</text>
        <dbReference type="Rhea" id="RHEA:24898"/>
        <dbReference type="ChEBI" id="CHEBI:33019"/>
        <dbReference type="ChEBI" id="CHEBI:37565"/>
        <dbReference type="ChEBI" id="CHEBI:58805"/>
        <dbReference type="EC" id="2.7.7.65"/>
    </reaction>
</comment>
<dbReference type="EMBL" id="CP157743">
    <property type="protein sequence ID" value="XBS21128.1"/>
    <property type="molecule type" value="Genomic_DNA"/>
</dbReference>
<evidence type="ECO:0000259" key="4">
    <source>
        <dbReference type="PROSITE" id="PS50887"/>
    </source>
</evidence>
<dbReference type="KEGG" id="mech:Q9L42_003130"/>
<gene>
    <name evidence="5" type="ORF">Q9L42_003130</name>
</gene>
<dbReference type="GO" id="GO:0052621">
    <property type="term" value="F:diguanylate cyclase activity"/>
    <property type="evidence" value="ECO:0007669"/>
    <property type="project" value="UniProtKB-EC"/>
</dbReference>
<evidence type="ECO:0000256" key="2">
    <source>
        <dbReference type="ARBA" id="ARBA00034247"/>
    </source>
</evidence>
<dbReference type="InterPro" id="IPR029787">
    <property type="entry name" value="Nucleotide_cyclase"/>
</dbReference>
<evidence type="ECO:0000313" key="5">
    <source>
        <dbReference type="EMBL" id="XBS21128.1"/>
    </source>
</evidence>
<dbReference type="AlphaFoldDB" id="A0AAU7NVY6"/>
<dbReference type="CDD" id="cd01949">
    <property type="entry name" value="GGDEF"/>
    <property type="match status" value="1"/>
</dbReference>
<sequence length="506" mass="57704">MSLFNLNDPSDKWEKKYFSLLDEHDALEKYYQDNEALLCKTIIRLSLATTGFSEELDPYLTRIRKQLKNGLKTEKLKQELDDFSNALMTFDESATRQPDDQPRLLIEFLGRHFPRRQDEFERIYRKFRNNSANSQELLLALHELVDEEQSVVSEIHQDGIDDEAIRTQLVALLDADAIPATLTEQAEQLQLRLQNETVPAPAMLSECLDLLTQMKDYFRSEQQNMAEFLCKLGAHLEELGQHSVGATTASQQTLQKRNVLDQSVSRQILELQQNSAQSTQLEVLKQLVDSKLSSIARQLQDHQRQEQREHEQHKQAMQQLTEKIKRLELKSNELNNKLNLAHNPTIRDPLTGLPNHQAYQQRLTLEMARLQQDHTPLSLIICDIDRFNNIIDSYGRKAGDKTLKIIARLLAANCRETDFIARYQDEKFLLLLTDTDAQTALAIAEKLRRLIAGAGFNSSGDKIAITLSCGVCQFTISDSGDTVFKRAAAALSKAKKDGRNRCVLAS</sequence>
<feature type="compositionally biased region" description="Basic and acidic residues" evidence="3">
    <location>
        <begin position="299"/>
        <end position="314"/>
    </location>
</feature>
<organism evidence="5 6">
    <name type="scientific">Methylomarinum roseum</name>
    <dbReference type="NCBI Taxonomy" id="3067653"/>
    <lineage>
        <taxon>Bacteria</taxon>
        <taxon>Pseudomonadati</taxon>
        <taxon>Pseudomonadota</taxon>
        <taxon>Gammaproteobacteria</taxon>
        <taxon>Methylococcales</taxon>
        <taxon>Methylococcaceae</taxon>
        <taxon>Methylomarinum</taxon>
    </lineage>
</organism>
<keyword evidence="5" id="KW-0808">Transferase</keyword>
<dbReference type="InterPro" id="IPR050469">
    <property type="entry name" value="Diguanylate_Cyclase"/>
</dbReference>
<evidence type="ECO:0000313" key="6">
    <source>
        <dbReference type="Proteomes" id="UP001225378"/>
    </source>
</evidence>
<dbReference type="SUPFAM" id="SSF55073">
    <property type="entry name" value="Nucleotide cyclase"/>
    <property type="match status" value="1"/>
</dbReference>
<dbReference type="NCBIfam" id="TIGR00254">
    <property type="entry name" value="GGDEF"/>
    <property type="match status" value="1"/>
</dbReference>
<feature type="region of interest" description="Disordered" evidence="3">
    <location>
        <begin position="298"/>
        <end position="317"/>
    </location>
</feature>
<dbReference type="Pfam" id="PF20975">
    <property type="entry name" value="DGCcoil"/>
    <property type="match status" value="1"/>
</dbReference>
<keyword evidence="6" id="KW-1185">Reference proteome</keyword>
<dbReference type="PROSITE" id="PS50887">
    <property type="entry name" value="GGDEF"/>
    <property type="match status" value="1"/>
</dbReference>
<dbReference type="GO" id="GO:1902201">
    <property type="term" value="P:negative regulation of bacterial-type flagellum-dependent cell motility"/>
    <property type="evidence" value="ECO:0007669"/>
    <property type="project" value="TreeGrafter"/>
</dbReference>
<dbReference type="GO" id="GO:0043709">
    <property type="term" value="P:cell adhesion involved in single-species biofilm formation"/>
    <property type="evidence" value="ECO:0007669"/>
    <property type="project" value="TreeGrafter"/>
</dbReference>
<evidence type="ECO:0000256" key="1">
    <source>
        <dbReference type="ARBA" id="ARBA00012528"/>
    </source>
</evidence>
<feature type="domain" description="GGDEF" evidence="4">
    <location>
        <begin position="375"/>
        <end position="506"/>
    </location>
</feature>